<evidence type="ECO:0000313" key="1">
    <source>
        <dbReference type="EMBL" id="RWX50668.1"/>
    </source>
</evidence>
<evidence type="ECO:0000313" key="2">
    <source>
        <dbReference type="Proteomes" id="UP000288892"/>
    </source>
</evidence>
<organism evidence="1 2">
    <name type="scientific">Candidatus Electrothrix marina</name>
    <dbReference type="NCBI Taxonomy" id="1859130"/>
    <lineage>
        <taxon>Bacteria</taxon>
        <taxon>Pseudomonadati</taxon>
        <taxon>Thermodesulfobacteriota</taxon>
        <taxon>Desulfobulbia</taxon>
        <taxon>Desulfobulbales</taxon>
        <taxon>Desulfobulbaceae</taxon>
        <taxon>Candidatus Electrothrix</taxon>
    </lineage>
</organism>
<sequence>MLCALLSVLAVILWPVPLYEQDIPLEAQSTAEEVVEPEAGTDLDNLPRFIVSPRRPFIASRESTPLVGDQTWKKSVLIAGILFLFCCAYAWYLYQAQKVPKDEPAHWDDDPTLPRLFPLDRVGGKPAPRLDRETLAHLADCLGYFQGDLLGREPDILRSVAATAEHAGLPVLVFPQKKQLRRLIILVNHTDSEALRLNPLAEELRVGMAGLGVQLLCGRYYDDPAVFYPEDGRPRFLVDYESERNGYLLLIFSSHGEVDRERHGHTLEGLARWPHIAWMQLRTDGFQQNSTVTTNYGIASYPAVQGGPACSLYPFSYRNRLSAGDRLRSETESFAARRYGCQYPGGDPTR</sequence>
<dbReference type="Proteomes" id="UP000288892">
    <property type="component" value="Unassembled WGS sequence"/>
</dbReference>
<dbReference type="AlphaFoldDB" id="A0A444JC55"/>
<comment type="caution">
    <text evidence="1">The sequence shown here is derived from an EMBL/GenBank/DDBJ whole genome shotgun (WGS) entry which is preliminary data.</text>
</comment>
<dbReference type="EMBL" id="MTKS01000282">
    <property type="protein sequence ID" value="RWX50668.1"/>
    <property type="molecule type" value="Genomic_DNA"/>
</dbReference>
<proteinExistence type="predicted"/>
<name>A0A444JC55_9BACT</name>
<gene>
    <name evidence="1" type="ORF">VU01_12821</name>
</gene>
<keyword evidence="2" id="KW-1185">Reference proteome</keyword>
<accession>A0A444JC55</accession>
<reference evidence="1 2" key="1">
    <citation type="submission" date="2017-01" db="EMBL/GenBank/DDBJ databases">
        <title>The cable genome- insights into the physiology and evolution of filamentous bacteria capable of sulfide oxidation via long distance electron transfer.</title>
        <authorList>
            <person name="Schreiber L."/>
            <person name="Bjerg J.T."/>
            <person name="Boggild A."/>
            <person name="Van De Vossenberg J."/>
            <person name="Meysman F."/>
            <person name="Nielsen L.P."/>
            <person name="Schramm A."/>
            <person name="Kjeldsen K.U."/>
        </authorList>
    </citation>
    <scope>NUCLEOTIDE SEQUENCE [LARGE SCALE GENOMIC DNA]</scope>
    <source>
        <strain evidence="1">A5</strain>
    </source>
</reference>
<protein>
    <submittedName>
        <fullName evidence="1">Uncharacterized protein</fullName>
    </submittedName>
</protein>